<evidence type="ECO:0000313" key="3">
    <source>
        <dbReference type="EMBL" id="NOV98843.1"/>
    </source>
</evidence>
<feature type="region of interest" description="Disordered" evidence="1">
    <location>
        <begin position="1"/>
        <end position="28"/>
    </location>
</feature>
<evidence type="ECO:0000313" key="4">
    <source>
        <dbReference type="Proteomes" id="UP000757540"/>
    </source>
</evidence>
<sequence>MATIGTQSDLEAEQDGVKPTPHVPQDTWIQQHGPAVGLLVGLSAVLWTLLQYAG</sequence>
<name>A0ABX2A7Q5_9MICO</name>
<keyword evidence="2" id="KW-0472">Membrane</keyword>
<evidence type="ECO:0000256" key="1">
    <source>
        <dbReference type="SAM" id="MobiDB-lite"/>
    </source>
</evidence>
<proteinExistence type="predicted"/>
<reference evidence="3 4" key="1">
    <citation type="submission" date="2020-05" db="EMBL/GenBank/DDBJ databases">
        <title>Genomic Encyclopedia of Type Strains, Phase III (KMG-III): the genomes of soil and plant-associated and newly described type strains.</title>
        <authorList>
            <person name="Whitman W."/>
        </authorList>
    </citation>
    <scope>NUCLEOTIDE SEQUENCE [LARGE SCALE GENOMIC DNA]</scope>
    <source>
        <strain evidence="3 4">KCTC 19046</strain>
    </source>
</reference>
<dbReference type="RefSeq" id="WP_171785052.1">
    <property type="nucleotide sequence ID" value="NZ_BAAAML010000004.1"/>
</dbReference>
<keyword evidence="2" id="KW-1133">Transmembrane helix</keyword>
<feature type="transmembrane region" description="Helical" evidence="2">
    <location>
        <begin position="35"/>
        <end position="53"/>
    </location>
</feature>
<gene>
    <name evidence="3" type="ORF">HDG69_003445</name>
</gene>
<dbReference type="EMBL" id="JABEZU010000005">
    <property type="protein sequence ID" value="NOV98843.1"/>
    <property type="molecule type" value="Genomic_DNA"/>
</dbReference>
<evidence type="ECO:0000256" key="2">
    <source>
        <dbReference type="SAM" id="Phobius"/>
    </source>
</evidence>
<dbReference type="Proteomes" id="UP000757540">
    <property type="component" value="Unassembled WGS sequence"/>
</dbReference>
<protein>
    <submittedName>
        <fullName evidence="3">Uncharacterized protein</fullName>
    </submittedName>
</protein>
<accession>A0ABX2A7Q5</accession>
<keyword evidence="2" id="KW-0812">Transmembrane</keyword>
<comment type="caution">
    <text evidence="3">The sequence shown here is derived from an EMBL/GenBank/DDBJ whole genome shotgun (WGS) entry which is preliminary data.</text>
</comment>
<keyword evidence="4" id="KW-1185">Reference proteome</keyword>
<organism evidence="3 4">
    <name type="scientific">Isoptericola halotolerans</name>
    <dbReference type="NCBI Taxonomy" id="300560"/>
    <lineage>
        <taxon>Bacteria</taxon>
        <taxon>Bacillati</taxon>
        <taxon>Actinomycetota</taxon>
        <taxon>Actinomycetes</taxon>
        <taxon>Micrococcales</taxon>
        <taxon>Promicromonosporaceae</taxon>
        <taxon>Isoptericola</taxon>
    </lineage>
</organism>